<gene>
    <name evidence="5" type="ORF">LY89DRAFT_588204</name>
</gene>
<keyword evidence="1" id="KW-0539">Nucleus</keyword>
<keyword evidence="3" id="KW-0812">Transmembrane</keyword>
<dbReference type="PROSITE" id="PS00463">
    <property type="entry name" value="ZN2_CY6_FUNGAL_1"/>
    <property type="match status" value="1"/>
</dbReference>
<dbReference type="InterPro" id="IPR036864">
    <property type="entry name" value="Zn2-C6_fun-type_DNA-bd_sf"/>
</dbReference>
<feature type="transmembrane region" description="Helical" evidence="3">
    <location>
        <begin position="529"/>
        <end position="550"/>
    </location>
</feature>
<dbReference type="PROSITE" id="PS50048">
    <property type="entry name" value="ZN2_CY6_FUNGAL_2"/>
    <property type="match status" value="1"/>
</dbReference>
<name>A0A194X5A3_MOLSC</name>
<dbReference type="InParanoid" id="A0A194X5A3"/>
<evidence type="ECO:0000256" key="3">
    <source>
        <dbReference type="SAM" id="Phobius"/>
    </source>
</evidence>
<accession>A0A194X5A3</accession>
<reference evidence="5 6" key="1">
    <citation type="submission" date="2015-10" db="EMBL/GenBank/DDBJ databases">
        <title>Full genome of DAOMC 229536 Phialocephala scopiformis, a fungal endophyte of spruce producing the potent anti-insectan compound rugulosin.</title>
        <authorList>
            <consortium name="DOE Joint Genome Institute"/>
            <person name="Walker A.K."/>
            <person name="Frasz S.L."/>
            <person name="Seifert K.A."/>
            <person name="Miller J.D."/>
            <person name="Mondo S.J."/>
            <person name="Labutti K."/>
            <person name="Lipzen A."/>
            <person name="Dockter R."/>
            <person name="Kennedy M."/>
            <person name="Grigoriev I.V."/>
            <person name="Spatafora J.W."/>
        </authorList>
    </citation>
    <scope>NUCLEOTIDE SEQUENCE [LARGE SCALE GENOMIC DNA]</scope>
    <source>
        <strain evidence="5 6">CBS 120377</strain>
    </source>
</reference>
<dbReference type="SMART" id="SM00066">
    <property type="entry name" value="GAL4"/>
    <property type="match status" value="1"/>
</dbReference>
<dbReference type="Gene3D" id="4.10.240.10">
    <property type="entry name" value="Zn(2)-C6 fungal-type DNA-binding domain"/>
    <property type="match status" value="1"/>
</dbReference>
<feature type="domain" description="Zn(2)-C6 fungal-type" evidence="4">
    <location>
        <begin position="10"/>
        <end position="38"/>
    </location>
</feature>
<evidence type="ECO:0000259" key="4">
    <source>
        <dbReference type="PROSITE" id="PS50048"/>
    </source>
</evidence>
<dbReference type="PANTHER" id="PTHR38791">
    <property type="entry name" value="ZN(II)2CYS6 TRANSCRIPTION FACTOR (EUROFUNG)-RELATED-RELATED"/>
    <property type="match status" value="1"/>
</dbReference>
<dbReference type="Proteomes" id="UP000070700">
    <property type="component" value="Unassembled WGS sequence"/>
</dbReference>
<dbReference type="GeneID" id="28819195"/>
<keyword evidence="3" id="KW-0472">Membrane</keyword>
<dbReference type="InterPro" id="IPR021858">
    <property type="entry name" value="Fun_TF"/>
</dbReference>
<evidence type="ECO:0000256" key="1">
    <source>
        <dbReference type="ARBA" id="ARBA00023242"/>
    </source>
</evidence>
<sequence length="555" mass="61999">MVNTGKPSRGCYMCRARRIKCDEGKPSCMRCQKSKRVCPGYRDAFELKLRDESKSTKKKLNRRINQEQSDPNSLVYNAELYHGPNVASGHGASHSRSSSISSSSSQLSSSRNRSIVPYPHKHNVIATNMTSPIQQQAACYFLSNFVLVPESGTMRGYLDFVLPLMKQKAPQTALAYAFSAVSLAALGTRPNSKGLASTADVWYLKALKEINVALKDPKVASSEATLASVMLMASFEQLTPSRMKVGGWASHIDGAVAVIKSCPIQRWSTGVGRDLFIAVRAHKTLQCIANSKDVDRDVDWLGVQAYDSIVQSFATINLKMAALRADNDQTTTLKTHTADNVEKVLALLRRAESLDQEYIEWIKALPANWAIKTVSWIDDEVPDLENSVVHPGRVDTYGELWMAYKYNIVRGCRLFIWTVILRCVAWLGDPRDYRLTPEYTTASRICQQLVEDVVASVPYFFGWNRDKDSAMVDRSQYACGATDYSSVKPLAGIFVMWPLFAAASSDFASPSQRVFLRGRLKFVAEMMGINQALILFQVRFFCVFLCVVSHQSRHN</sequence>
<feature type="compositionally biased region" description="Low complexity" evidence="2">
    <location>
        <begin position="94"/>
        <end position="113"/>
    </location>
</feature>
<dbReference type="InterPro" id="IPR053175">
    <property type="entry name" value="DHMBA_Reg_Transcription_Factor"/>
</dbReference>
<protein>
    <recommendedName>
        <fullName evidence="4">Zn(2)-C6 fungal-type domain-containing protein</fullName>
    </recommendedName>
</protein>
<dbReference type="Pfam" id="PF00172">
    <property type="entry name" value="Zn_clus"/>
    <property type="match status" value="1"/>
</dbReference>
<evidence type="ECO:0000256" key="2">
    <source>
        <dbReference type="SAM" id="MobiDB-lite"/>
    </source>
</evidence>
<evidence type="ECO:0000313" key="6">
    <source>
        <dbReference type="Proteomes" id="UP000070700"/>
    </source>
</evidence>
<dbReference type="GO" id="GO:0008270">
    <property type="term" value="F:zinc ion binding"/>
    <property type="evidence" value="ECO:0007669"/>
    <property type="project" value="InterPro"/>
</dbReference>
<dbReference type="SUPFAM" id="SSF57701">
    <property type="entry name" value="Zn2/Cys6 DNA-binding domain"/>
    <property type="match status" value="1"/>
</dbReference>
<dbReference type="InterPro" id="IPR001138">
    <property type="entry name" value="Zn2Cys6_DnaBD"/>
</dbReference>
<dbReference type="KEGG" id="psco:LY89DRAFT_588204"/>
<keyword evidence="6" id="KW-1185">Reference proteome</keyword>
<feature type="region of interest" description="Disordered" evidence="2">
    <location>
        <begin position="87"/>
        <end position="113"/>
    </location>
</feature>
<evidence type="ECO:0000313" key="5">
    <source>
        <dbReference type="EMBL" id="KUJ15368.1"/>
    </source>
</evidence>
<proteinExistence type="predicted"/>
<keyword evidence="3" id="KW-1133">Transmembrane helix</keyword>
<dbReference type="AlphaFoldDB" id="A0A194X5A3"/>
<dbReference type="CDD" id="cd00067">
    <property type="entry name" value="GAL4"/>
    <property type="match status" value="1"/>
</dbReference>
<organism evidence="5 6">
    <name type="scientific">Mollisia scopiformis</name>
    <name type="common">Conifer needle endophyte fungus</name>
    <name type="synonym">Phialocephala scopiformis</name>
    <dbReference type="NCBI Taxonomy" id="149040"/>
    <lineage>
        <taxon>Eukaryota</taxon>
        <taxon>Fungi</taxon>
        <taxon>Dikarya</taxon>
        <taxon>Ascomycota</taxon>
        <taxon>Pezizomycotina</taxon>
        <taxon>Leotiomycetes</taxon>
        <taxon>Helotiales</taxon>
        <taxon>Mollisiaceae</taxon>
        <taxon>Mollisia</taxon>
    </lineage>
</organism>
<dbReference type="OrthoDB" id="4314040at2759"/>
<dbReference type="RefSeq" id="XP_018069723.1">
    <property type="nucleotide sequence ID" value="XM_018209469.1"/>
</dbReference>
<dbReference type="GO" id="GO:0000981">
    <property type="term" value="F:DNA-binding transcription factor activity, RNA polymerase II-specific"/>
    <property type="evidence" value="ECO:0007669"/>
    <property type="project" value="InterPro"/>
</dbReference>
<dbReference type="EMBL" id="KQ947418">
    <property type="protein sequence ID" value="KUJ15368.1"/>
    <property type="molecule type" value="Genomic_DNA"/>
</dbReference>
<dbReference type="Pfam" id="PF11951">
    <property type="entry name" value="Fungal_trans_2"/>
    <property type="match status" value="1"/>
</dbReference>
<dbReference type="PANTHER" id="PTHR38791:SF13">
    <property type="entry name" value="ZN(2)-C6 FUNGAL-TYPE DOMAIN-CONTAINING PROTEIN"/>
    <property type="match status" value="1"/>
</dbReference>